<dbReference type="AlphaFoldDB" id="A0A835CPX3"/>
<evidence type="ECO:0000256" key="10">
    <source>
        <dbReference type="ARBA" id="ARBA00022692"/>
    </source>
</evidence>
<dbReference type="UniPathway" id="UPA00802"/>
<dbReference type="SUPFAM" id="SSF103473">
    <property type="entry name" value="MFS general substrate transporter"/>
    <property type="match status" value="1"/>
</dbReference>
<dbReference type="InterPro" id="IPR005829">
    <property type="entry name" value="Sugar_transporter_CS"/>
</dbReference>
<comment type="similarity">
    <text evidence="5">In the C-terminal section; belongs to the phytoene/squalene synthase family.</text>
</comment>
<evidence type="ECO:0000313" key="21">
    <source>
        <dbReference type="Proteomes" id="UP000639338"/>
    </source>
</evidence>
<protein>
    <recommendedName>
        <fullName evidence="7">Bifunctional lycopene cyclase/phytoene synthase</fullName>
        <ecNumber evidence="6">5.5.1.19</ecNumber>
    </recommendedName>
</protein>
<dbReference type="Gene3D" id="1.20.1250.20">
    <property type="entry name" value="MFS general substrate transporter like domains"/>
    <property type="match status" value="1"/>
</dbReference>
<keyword evidence="21" id="KW-1185">Reference proteome</keyword>
<keyword evidence="13 18" id="KW-0472">Membrane</keyword>
<evidence type="ECO:0000256" key="2">
    <source>
        <dbReference type="ARBA" id="ARBA00005089"/>
    </source>
</evidence>
<feature type="transmembrane region" description="Helical" evidence="18">
    <location>
        <begin position="79"/>
        <end position="98"/>
    </location>
</feature>
<dbReference type="NCBIfam" id="TIGR03462">
    <property type="entry name" value="CarR_dom_SF"/>
    <property type="match status" value="2"/>
</dbReference>
<feature type="transmembrane region" description="Helical" evidence="18">
    <location>
        <begin position="137"/>
        <end position="160"/>
    </location>
</feature>
<evidence type="ECO:0000256" key="14">
    <source>
        <dbReference type="ARBA" id="ARBA00023235"/>
    </source>
</evidence>
<dbReference type="InterPro" id="IPR002060">
    <property type="entry name" value="Squ/phyt_synthse"/>
</dbReference>
<evidence type="ECO:0000256" key="15">
    <source>
        <dbReference type="ARBA" id="ARBA00023268"/>
    </source>
</evidence>
<keyword evidence="11" id="KW-0125">Carotenoid biosynthesis</keyword>
<feature type="transmembrane region" description="Helical" evidence="18">
    <location>
        <begin position="920"/>
        <end position="941"/>
    </location>
</feature>
<dbReference type="GO" id="GO:0045436">
    <property type="term" value="F:lycopene beta cyclase activity"/>
    <property type="evidence" value="ECO:0007669"/>
    <property type="project" value="UniProtKB-ARBA"/>
</dbReference>
<gene>
    <name evidence="20" type="ORF">HCN44_002691</name>
</gene>
<feature type="transmembrane region" description="Helical" evidence="18">
    <location>
        <begin position="614"/>
        <end position="634"/>
    </location>
</feature>
<comment type="subcellular location">
    <subcellularLocation>
        <location evidence="1">Membrane</location>
        <topology evidence="1">Multi-pass membrane protein</topology>
    </subcellularLocation>
</comment>
<feature type="transmembrane region" description="Helical" evidence="18">
    <location>
        <begin position="665"/>
        <end position="684"/>
    </location>
</feature>
<comment type="catalytic activity">
    <reaction evidence="16">
        <text>gamma-carotene = all-trans-beta-carotene</text>
        <dbReference type="Rhea" id="RHEA:32239"/>
        <dbReference type="ChEBI" id="CHEBI:17579"/>
        <dbReference type="ChEBI" id="CHEBI:27740"/>
        <dbReference type="EC" id="5.5.1.19"/>
    </reaction>
</comment>
<evidence type="ECO:0000256" key="4">
    <source>
        <dbReference type="ARBA" id="ARBA00008247"/>
    </source>
</evidence>
<feature type="transmembrane region" description="Helical" evidence="18">
    <location>
        <begin position="509"/>
        <end position="527"/>
    </location>
</feature>
<feature type="domain" description="Major facilitator superfamily (MFS) profile" evidence="19">
    <location>
        <begin position="13"/>
        <end position="508"/>
    </location>
</feature>
<feature type="transmembrane region" description="Helical" evidence="18">
    <location>
        <begin position="420"/>
        <end position="443"/>
    </location>
</feature>
<keyword evidence="12 18" id="KW-1133">Transmembrane helix</keyword>
<evidence type="ECO:0000256" key="13">
    <source>
        <dbReference type="ARBA" id="ARBA00023136"/>
    </source>
</evidence>
<dbReference type="GO" id="GO:0022857">
    <property type="term" value="F:transmembrane transporter activity"/>
    <property type="evidence" value="ECO:0007669"/>
    <property type="project" value="InterPro"/>
</dbReference>
<feature type="transmembrane region" description="Helical" evidence="18">
    <location>
        <begin position="450"/>
        <end position="477"/>
    </location>
</feature>
<evidence type="ECO:0000313" key="20">
    <source>
        <dbReference type="EMBL" id="KAF7991129.1"/>
    </source>
</evidence>
<keyword evidence="14" id="KW-0413">Isomerase</keyword>
<feature type="transmembrane region" description="Helical" evidence="18">
    <location>
        <begin position="50"/>
        <end position="67"/>
    </location>
</feature>
<evidence type="ECO:0000259" key="19">
    <source>
        <dbReference type="PROSITE" id="PS50850"/>
    </source>
</evidence>
<dbReference type="UniPathway" id="UPA00799">
    <property type="reaction ID" value="UER00773"/>
</dbReference>
<feature type="transmembrane region" description="Helical" evidence="18">
    <location>
        <begin position="641"/>
        <end position="659"/>
    </location>
</feature>
<evidence type="ECO:0000256" key="3">
    <source>
        <dbReference type="ARBA" id="ARBA00005172"/>
    </source>
</evidence>
<dbReference type="PROSITE" id="PS01045">
    <property type="entry name" value="SQUALEN_PHYTOEN_SYN_2"/>
    <property type="match status" value="1"/>
</dbReference>
<dbReference type="PANTHER" id="PTHR23511:SF38">
    <property type="entry name" value="SYNAPTIC VESICLE 2-RELATED PROTEIN-LIKE PROTEIN"/>
    <property type="match status" value="1"/>
</dbReference>
<dbReference type="Pfam" id="PF00494">
    <property type="entry name" value="SQS_PSY"/>
    <property type="match status" value="1"/>
</dbReference>
<dbReference type="InterPro" id="IPR020846">
    <property type="entry name" value="MFS_dom"/>
</dbReference>
<dbReference type="InterPro" id="IPR044843">
    <property type="entry name" value="Trans_IPPS_bact-type"/>
</dbReference>
<dbReference type="InterPro" id="IPR011701">
    <property type="entry name" value="MFS"/>
</dbReference>
<feature type="transmembrane region" description="Helical" evidence="18">
    <location>
        <begin position="395"/>
        <end position="414"/>
    </location>
</feature>
<dbReference type="GO" id="GO:0004311">
    <property type="term" value="F:geranylgeranyl diphosphate synthase activity"/>
    <property type="evidence" value="ECO:0007669"/>
    <property type="project" value="InterPro"/>
</dbReference>
<feature type="transmembrane region" description="Helical" evidence="18">
    <location>
        <begin position="567"/>
        <end position="594"/>
    </location>
</feature>
<evidence type="ECO:0000256" key="16">
    <source>
        <dbReference type="ARBA" id="ARBA00029313"/>
    </source>
</evidence>
<comment type="similarity">
    <text evidence="4">In the N-terminal section; belongs to the lycopene beta-cyclase family.</text>
</comment>
<dbReference type="EC" id="5.5.1.19" evidence="6"/>
<comment type="pathway">
    <text evidence="2">Carotenoid biosynthesis; beta-carotene biosynthesis.</text>
</comment>
<dbReference type="PROSITE" id="PS50850">
    <property type="entry name" value="MFS"/>
    <property type="match status" value="1"/>
</dbReference>
<dbReference type="PROSITE" id="PS00217">
    <property type="entry name" value="SUGAR_TRANSPORT_2"/>
    <property type="match status" value="1"/>
</dbReference>
<keyword evidence="10 18" id="KW-0812">Transmembrane</keyword>
<dbReference type="OrthoDB" id="6603291at2759"/>
<reference evidence="20 21" key="1">
    <citation type="submission" date="2020-08" db="EMBL/GenBank/DDBJ databases">
        <title>Aphidius gifuensis genome sequencing and assembly.</title>
        <authorList>
            <person name="Du Z."/>
        </authorList>
    </citation>
    <scope>NUCLEOTIDE SEQUENCE [LARGE SCALE GENOMIC DNA]</scope>
    <source>
        <strain evidence="20">YNYX2018</strain>
        <tissue evidence="20">Adults</tissue>
    </source>
</reference>
<dbReference type="EMBL" id="JACMRX010000004">
    <property type="protein sequence ID" value="KAF7991129.1"/>
    <property type="molecule type" value="Genomic_DNA"/>
</dbReference>
<feature type="transmembrane region" description="Helical" evidence="18">
    <location>
        <begin position="371"/>
        <end position="388"/>
    </location>
</feature>
<comment type="catalytic activity">
    <reaction evidence="17">
        <text>all-trans-lycopene = gamma-carotene</text>
        <dbReference type="Rhea" id="RHEA:32219"/>
        <dbReference type="ChEBI" id="CHEBI:15948"/>
        <dbReference type="ChEBI" id="CHEBI:27740"/>
        <dbReference type="EC" id="5.5.1.19"/>
    </reaction>
</comment>
<proteinExistence type="inferred from homology"/>
<dbReference type="GO" id="GO:0016020">
    <property type="term" value="C:membrane"/>
    <property type="evidence" value="ECO:0007669"/>
    <property type="project" value="UniProtKB-SubCell"/>
</dbReference>
<accession>A0A835CPX3</accession>
<evidence type="ECO:0000256" key="18">
    <source>
        <dbReference type="SAM" id="Phobius"/>
    </source>
</evidence>
<dbReference type="InterPro" id="IPR019845">
    <property type="entry name" value="Squalene/phytoene_synthase_CS"/>
</dbReference>
<evidence type="ECO:0000256" key="17">
    <source>
        <dbReference type="ARBA" id="ARBA00029335"/>
    </source>
</evidence>
<evidence type="ECO:0000256" key="9">
    <source>
        <dbReference type="ARBA" id="ARBA00022679"/>
    </source>
</evidence>
<feature type="transmembrane region" description="Helical" evidence="18">
    <location>
        <begin position="12"/>
        <end position="30"/>
    </location>
</feature>
<dbReference type="InterPro" id="IPR017825">
    <property type="entry name" value="Lycopene_cyclase_dom"/>
</dbReference>
<evidence type="ECO:0000256" key="7">
    <source>
        <dbReference type="ARBA" id="ARBA00018909"/>
    </source>
</evidence>
<evidence type="ECO:0000256" key="8">
    <source>
        <dbReference type="ARBA" id="ARBA00022448"/>
    </source>
</evidence>
<keyword evidence="9" id="KW-0808">Transferase</keyword>
<organism evidence="20 21">
    <name type="scientific">Aphidius gifuensis</name>
    <name type="common">Parasitoid wasp</name>
    <dbReference type="NCBI Taxonomy" id="684658"/>
    <lineage>
        <taxon>Eukaryota</taxon>
        <taxon>Metazoa</taxon>
        <taxon>Ecdysozoa</taxon>
        <taxon>Arthropoda</taxon>
        <taxon>Hexapoda</taxon>
        <taxon>Insecta</taxon>
        <taxon>Pterygota</taxon>
        <taxon>Neoptera</taxon>
        <taxon>Endopterygota</taxon>
        <taxon>Hymenoptera</taxon>
        <taxon>Apocrita</taxon>
        <taxon>Ichneumonoidea</taxon>
        <taxon>Braconidae</taxon>
        <taxon>Aphidiinae</taxon>
        <taxon>Aphidius</taxon>
    </lineage>
</organism>
<dbReference type="SFLD" id="SFLDS00005">
    <property type="entry name" value="Isoprenoid_Synthase_Type_I"/>
    <property type="match status" value="1"/>
</dbReference>
<dbReference type="SUPFAM" id="SSF48576">
    <property type="entry name" value="Terpenoid synthases"/>
    <property type="match status" value="1"/>
</dbReference>
<keyword evidence="15" id="KW-0511">Multifunctional enzyme</keyword>
<feature type="transmembrane region" description="Helical" evidence="18">
    <location>
        <begin position="176"/>
        <end position="197"/>
    </location>
</feature>
<feature type="transmembrane region" description="Helical" evidence="18">
    <location>
        <begin position="284"/>
        <end position="305"/>
    </location>
</feature>
<dbReference type="InterPro" id="IPR036259">
    <property type="entry name" value="MFS_trans_sf"/>
</dbReference>
<dbReference type="SFLD" id="SFLDG01018">
    <property type="entry name" value="Squalene/Phytoene_Synthase_Lik"/>
    <property type="match status" value="1"/>
</dbReference>
<sequence length="1099" mass="125780">MTQTGYGKFHYGFILLCGLIFFCVGCQNGVNSYILPSAECDLNLKSEEKGFLNVAFLIGGVISALFWGVCADTYGRKKIIAATLFIDAIMTFAASFSQTFGVLVVFRALSGFTIGAPGSLICTYLGEFHSSKHRVKAICYVGFFWTLSWLVLPALAWIIIPLKFSFVIMGLHYNSWRFFLAIIGFPSFIMSLIIMTYPESPKFLLSQGKNNKALKILKKIYTINMNNSQLDYPVKYLFVSSNESGNCQRTNENIFKINDGPSSFLFQLLKNAWTQVQALASPPLSYHAIICWTIYFTNMFGYYGFGLWMPELFNRFDKFYKQHPNVTSVSVCNLVALNETTTTTTTSTTLMINKLNCNHQSIDQQVFIDSLIINAVCLFGNLLSGFFADRLERRTMPVLLTFIAGITGIGIYFVNSSRQLLLISCLFSLTISTANFVISSIVVDIFPTYVGALAICIMSCFGRIGAIASNLTLGYFLDINCEIPIFLVAGIVMGIIIEFQMLTYIDVHLIYTLPVIFILSLITWPFINRTEIFKIILISTLAVIYTTPWDTYVIYNGAWTYPPDRVLAVIGWVPIEEYMFFIIQCIITTLWSLLCSRWTIPCFSFNYNKKSYQLIRWIPIILMGIITIIGYKLAIPGQHTFYIGCILWWSCPVLAFMWYGAGNFFIKKIFSSLIAIIIPTLYLWRVDQIALKDNVWHINEKMSLNIFPIDDLPIEEALFFFLTNLFIVMGVHCCDKARGIIDTYTQQFPIKFNIKWNFICQMFRAFLISEYSLSSIVVDDIKNSANVLSIASKSFNTAGYFFQTGIRLDLTILYGFCRVTDDMIDNELNIEKKIIKLKIIKNFINELFSDRKTIYDVKIKPSMININWKKYETKLSNIELSCFRAISRIAFYFPRKPFDELISGYQWDIDGRVVNNEDDLILYSSYVAGSVGALCVHVMMYRSDFSKHSLDKNYNYVIEKAQQMGNVLQMVNIARDIVTDSVTLGRCYVPSEYMDDEIQELKILCEQKNPRLLGDKKLKKYSMRIIKLANKHQSESVNAIRYLPQEVRGSVLAATEIYRGLTRVIVKNQNYPTRAALSKWNKIFIAFYSLYVKSIQYIM</sequence>
<comment type="caution">
    <text evidence="20">The sequence shown here is derived from an EMBL/GenBank/DDBJ whole genome shotgun (WGS) entry which is preliminary data.</text>
</comment>
<dbReference type="GO" id="GO:0016872">
    <property type="term" value="F:intramolecular lyase activity"/>
    <property type="evidence" value="ECO:0007669"/>
    <property type="project" value="InterPro"/>
</dbReference>
<evidence type="ECO:0000256" key="11">
    <source>
        <dbReference type="ARBA" id="ARBA00022746"/>
    </source>
</evidence>
<dbReference type="Proteomes" id="UP000639338">
    <property type="component" value="Unassembled WGS sequence"/>
</dbReference>
<evidence type="ECO:0000256" key="5">
    <source>
        <dbReference type="ARBA" id="ARBA00008406"/>
    </source>
</evidence>
<evidence type="ECO:0000256" key="1">
    <source>
        <dbReference type="ARBA" id="ARBA00004141"/>
    </source>
</evidence>
<feature type="transmembrane region" description="Helical" evidence="18">
    <location>
        <begin position="483"/>
        <end position="502"/>
    </location>
</feature>
<comment type="pathway">
    <text evidence="3">Carotenoid biosynthesis; phytoene biosynthesis; all-trans-phytoene from geranylgeranyl diphosphate: step 1/1.</text>
</comment>
<dbReference type="Pfam" id="PF07690">
    <property type="entry name" value="MFS_1"/>
    <property type="match status" value="1"/>
</dbReference>
<dbReference type="PANTHER" id="PTHR23511">
    <property type="entry name" value="SYNAPTIC VESICLE GLYCOPROTEIN 2"/>
    <property type="match status" value="1"/>
</dbReference>
<evidence type="ECO:0000256" key="6">
    <source>
        <dbReference type="ARBA" id="ARBA00012242"/>
    </source>
</evidence>
<dbReference type="SFLD" id="SFLDG01212">
    <property type="entry name" value="Phytoene_synthase_like"/>
    <property type="match status" value="1"/>
</dbReference>
<dbReference type="InterPro" id="IPR008949">
    <property type="entry name" value="Isoprenoid_synthase_dom_sf"/>
</dbReference>
<feature type="transmembrane region" description="Helical" evidence="18">
    <location>
        <begin position="533"/>
        <end position="555"/>
    </location>
</feature>
<dbReference type="Gene3D" id="1.10.600.10">
    <property type="entry name" value="Farnesyl Diphosphate Synthase"/>
    <property type="match status" value="1"/>
</dbReference>
<name>A0A835CPX3_APHGI</name>
<dbReference type="GO" id="GO:0016117">
    <property type="term" value="P:carotenoid biosynthetic process"/>
    <property type="evidence" value="ECO:0007669"/>
    <property type="project" value="UniProtKB-KW"/>
</dbReference>
<evidence type="ECO:0000256" key="12">
    <source>
        <dbReference type="ARBA" id="ARBA00022989"/>
    </source>
</evidence>
<keyword evidence="8" id="KW-0813">Transport</keyword>